<dbReference type="AlphaFoldDB" id="A0A4R0RUG1"/>
<evidence type="ECO:0008006" key="3">
    <source>
        <dbReference type="Google" id="ProtNLM"/>
    </source>
</evidence>
<comment type="caution">
    <text evidence="1">The sequence shown here is derived from an EMBL/GenBank/DDBJ whole genome shotgun (WGS) entry which is preliminary data.</text>
</comment>
<protein>
    <recommendedName>
        <fullName evidence="3">F-box domain-containing protein</fullName>
    </recommendedName>
</protein>
<sequence>MSQNALSTVSRGIRSRSGKTVIGYFERASLDGFFTMLRAPGGAVEYVFSPDEPNLPSYYKKTTAPLQSRRSCPIASLPVELLIMIFHAYIEAQRSSLAEDGAELDIFPHLKLAHICKFWRGVVEKVPEFWTFLDSRSTLSVEHCSVLSKDMPLSLRVWEDAIDHSIPPEQRYERWPGITHQDRHRIEYFEFWPRPGSTNDLVTIGWWTQRASVLKKMTYFSGTNATANIPVIDKGETAAPVETLACYGPRGVSTLASMFSNTITTLVISAFHRSSIDRDVLRGEYLEFVGALKVCPNLTNLELSSLDLSPVAHGPMERVTVPKLQDLRIVDNSQSIFTILASINYPNSAEVKIQCSDTVPLAFTVDALGAVIVEKLTGLRQVGPHAPIMSVDLNFFPHPNLRVWVGKKDKRGTELTKAIFSFLFDGPPGVSAHMTQCVLDLMNSIMPAIKDISAFSVGPYGPRVDSADEVVPHASSVWTAVQQFKNVDEIQLIRTDNHGLHDLLIGRASDPEPPFPNLKALTLTGCGFVSTSCDCGEHPELPSPPLEGDAQAELDLLGRPMNATIVCDTAGVRFKDGKPKKLDEIILCDSLGLCPCNIDRMKALADNVIRITTRHLPGRAPEFKTEALQGTACGCDKPDCRFR</sequence>
<dbReference type="Proteomes" id="UP000292702">
    <property type="component" value="Unassembled WGS sequence"/>
</dbReference>
<dbReference type="OrthoDB" id="2748248at2759"/>
<gene>
    <name evidence="1" type="ORF">EIP91_005442</name>
</gene>
<dbReference type="EMBL" id="RWJN01000003">
    <property type="protein sequence ID" value="TCD71676.1"/>
    <property type="molecule type" value="Genomic_DNA"/>
</dbReference>
<evidence type="ECO:0000313" key="1">
    <source>
        <dbReference type="EMBL" id="TCD71676.1"/>
    </source>
</evidence>
<reference evidence="1 2" key="1">
    <citation type="submission" date="2018-11" db="EMBL/GenBank/DDBJ databases">
        <title>Genome assembly of Steccherinum ochraceum LE-BIN_3174, the white-rot fungus of the Steccherinaceae family (The Residual Polyporoid clade, Polyporales, Basidiomycota).</title>
        <authorList>
            <person name="Fedorova T.V."/>
            <person name="Glazunova O.A."/>
            <person name="Landesman E.O."/>
            <person name="Moiseenko K.V."/>
            <person name="Psurtseva N.V."/>
            <person name="Savinova O.S."/>
            <person name="Shakhova N.V."/>
            <person name="Tyazhelova T.V."/>
            <person name="Vasina D.V."/>
        </authorList>
    </citation>
    <scope>NUCLEOTIDE SEQUENCE [LARGE SCALE GENOMIC DNA]</scope>
    <source>
        <strain evidence="1 2">LE-BIN_3174</strain>
    </source>
</reference>
<evidence type="ECO:0000313" key="2">
    <source>
        <dbReference type="Proteomes" id="UP000292702"/>
    </source>
</evidence>
<accession>A0A4R0RUG1</accession>
<name>A0A4R0RUG1_9APHY</name>
<keyword evidence="2" id="KW-1185">Reference proteome</keyword>
<proteinExistence type="predicted"/>
<organism evidence="1 2">
    <name type="scientific">Steccherinum ochraceum</name>
    <dbReference type="NCBI Taxonomy" id="92696"/>
    <lineage>
        <taxon>Eukaryota</taxon>
        <taxon>Fungi</taxon>
        <taxon>Dikarya</taxon>
        <taxon>Basidiomycota</taxon>
        <taxon>Agaricomycotina</taxon>
        <taxon>Agaricomycetes</taxon>
        <taxon>Polyporales</taxon>
        <taxon>Steccherinaceae</taxon>
        <taxon>Steccherinum</taxon>
    </lineage>
</organism>